<dbReference type="Proteomes" id="UP000291213">
    <property type="component" value="Unassembled WGS sequence"/>
</dbReference>
<sequence length="190" mass="19635">MNRGYDVVWAIDLSKSMARAAGGLGASKLKVSSGIIAMASSRILSRPGSRVGIVGFHDRAFPILPSTDNYRRVLDSLTLLRAVGEGSAGGDGIVESVKMLRGSGRERHVVTVSDGGFNTGIPIPLATIYALNMGVRLHFIIVGGQPGDVVKRSVEEAASRTGGRVYIVAGEGDDMKAAVGVARAAGGSQA</sequence>
<feature type="domain" description="VWFA" evidence="1">
    <location>
        <begin position="8"/>
        <end position="115"/>
    </location>
</feature>
<evidence type="ECO:0000313" key="3">
    <source>
        <dbReference type="Proteomes" id="UP000291213"/>
    </source>
</evidence>
<dbReference type="RefSeq" id="WP_131159887.1">
    <property type="nucleotide sequence ID" value="NZ_BDMD01000030.1"/>
</dbReference>
<name>A0A401H8Y8_AERPX</name>
<dbReference type="InterPro" id="IPR002035">
    <property type="entry name" value="VWF_A"/>
</dbReference>
<comment type="caution">
    <text evidence="2">The sequence shown here is derived from an EMBL/GenBank/DDBJ whole genome shotgun (WGS) entry which is preliminary data.</text>
</comment>
<dbReference type="Pfam" id="PF13519">
    <property type="entry name" value="VWA_2"/>
    <property type="match status" value="1"/>
</dbReference>
<organism evidence="2 3">
    <name type="scientific">Aeropyrum pernix</name>
    <dbReference type="NCBI Taxonomy" id="56636"/>
    <lineage>
        <taxon>Archaea</taxon>
        <taxon>Thermoproteota</taxon>
        <taxon>Thermoprotei</taxon>
        <taxon>Desulfurococcales</taxon>
        <taxon>Desulfurococcaceae</taxon>
        <taxon>Aeropyrum</taxon>
    </lineage>
</organism>
<reference evidence="2 3" key="1">
    <citation type="submission" date="2017-02" db="EMBL/GenBank/DDBJ databases">
        <title>isolation and characterization of a novel temperate virus Aeropyrum globular virus 1 infecting hyperthermophilic archaeon Aeropyrum.</title>
        <authorList>
            <person name="Yumiya M."/>
            <person name="Yoshida T."/>
            <person name="Sako Y."/>
        </authorList>
    </citation>
    <scope>NUCLEOTIDE SEQUENCE [LARGE SCALE GENOMIC DNA]</scope>
    <source>
        <strain evidence="2 3">YK1-12-2013</strain>
    </source>
</reference>
<accession>A0A401H8Y8</accession>
<protein>
    <recommendedName>
        <fullName evidence="1">VWFA domain-containing protein</fullName>
    </recommendedName>
</protein>
<dbReference type="EMBL" id="BDMD01000030">
    <property type="protein sequence ID" value="GBF08853.1"/>
    <property type="molecule type" value="Genomic_DNA"/>
</dbReference>
<proteinExistence type="predicted"/>
<dbReference type="InterPro" id="IPR036465">
    <property type="entry name" value="vWFA_dom_sf"/>
</dbReference>
<dbReference type="OrthoDB" id="18708at2157"/>
<dbReference type="Gene3D" id="3.40.50.410">
    <property type="entry name" value="von Willebrand factor, type A domain"/>
    <property type="match status" value="1"/>
</dbReference>
<dbReference type="SUPFAM" id="SSF53300">
    <property type="entry name" value="vWA-like"/>
    <property type="match status" value="1"/>
</dbReference>
<gene>
    <name evidence="2" type="ORF">apy_05780</name>
</gene>
<dbReference type="AlphaFoldDB" id="A0A401H8Y8"/>
<evidence type="ECO:0000259" key="1">
    <source>
        <dbReference type="Pfam" id="PF13519"/>
    </source>
</evidence>
<evidence type="ECO:0000313" key="2">
    <source>
        <dbReference type="EMBL" id="GBF08853.1"/>
    </source>
</evidence>